<evidence type="ECO:0000256" key="2">
    <source>
        <dbReference type="ARBA" id="ARBA00005336"/>
    </source>
</evidence>
<evidence type="ECO:0000256" key="3">
    <source>
        <dbReference type="ARBA" id="ARBA00012744"/>
    </source>
</evidence>
<dbReference type="RefSeq" id="XP_009842601.1">
    <property type="nucleotide sequence ID" value="XM_009844299.1"/>
</dbReference>
<dbReference type="InterPro" id="IPR036962">
    <property type="entry name" value="Glyco_hydro_3_N_sf"/>
</dbReference>
<evidence type="ECO:0000313" key="9">
    <source>
        <dbReference type="EMBL" id="ETV68038.1"/>
    </source>
</evidence>
<evidence type="ECO:0000256" key="5">
    <source>
        <dbReference type="ARBA" id="ARBA00022801"/>
    </source>
</evidence>
<sequence>MHVGLVLILASAAKVAAQKLTEAQLDTQAKDMVDKMTVDQILGQMNQIDLSSADSPTKVDEFAQLNVGSYFNFITMGRKGNRVTANTDEWRAKLTEIQAIHMKRNNIPMIFGIDSVHGATYVDGSVLFPQSINTAATFNPVLAQDLGKYIGEGHQGGGQSVDVWAHSGRNTSQALASRV</sequence>
<dbReference type="EMBL" id="KI913190">
    <property type="protein sequence ID" value="ETV68038.1"/>
    <property type="molecule type" value="Genomic_DNA"/>
</dbReference>
<keyword evidence="5" id="KW-0378">Hydrolase</keyword>
<dbReference type="EC" id="3.2.1.21" evidence="3"/>
<dbReference type="OrthoDB" id="416222at2759"/>
<dbReference type="GeneID" id="20817976"/>
<name>W4FMY4_APHAT</name>
<dbReference type="InterPro" id="IPR051915">
    <property type="entry name" value="Cellulose_Degrad_GH3"/>
</dbReference>
<dbReference type="InterPro" id="IPR017853">
    <property type="entry name" value="GH"/>
</dbReference>
<dbReference type="VEuPathDB" id="FungiDB:H257_15980"/>
<feature type="chain" id="PRO_5004840548" description="beta-glucosidase" evidence="7">
    <location>
        <begin position="18"/>
        <end position="179"/>
    </location>
</feature>
<organism evidence="9">
    <name type="scientific">Aphanomyces astaci</name>
    <name type="common">Crayfish plague agent</name>
    <dbReference type="NCBI Taxonomy" id="112090"/>
    <lineage>
        <taxon>Eukaryota</taxon>
        <taxon>Sar</taxon>
        <taxon>Stramenopiles</taxon>
        <taxon>Oomycota</taxon>
        <taxon>Saprolegniomycetes</taxon>
        <taxon>Saprolegniales</taxon>
        <taxon>Verrucalvaceae</taxon>
        <taxon>Aphanomyces</taxon>
    </lineage>
</organism>
<evidence type="ECO:0000256" key="7">
    <source>
        <dbReference type="SAM" id="SignalP"/>
    </source>
</evidence>
<dbReference type="PANTHER" id="PTHR30620">
    <property type="entry name" value="PERIPLASMIC BETA-GLUCOSIDASE-RELATED"/>
    <property type="match status" value="1"/>
</dbReference>
<dbReference type="PANTHER" id="PTHR30620:SF16">
    <property type="entry name" value="LYSOSOMAL BETA GLUCOSIDASE"/>
    <property type="match status" value="1"/>
</dbReference>
<reference evidence="9" key="1">
    <citation type="submission" date="2013-12" db="EMBL/GenBank/DDBJ databases">
        <title>The Genome Sequence of Aphanomyces astaci APO3.</title>
        <authorList>
            <consortium name="The Broad Institute Genomics Platform"/>
            <person name="Russ C."/>
            <person name="Tyler B."/>
            <person name="van West P."/>
            <person name="Dieguez-Uribeondo J."/>
            <person name="Young S.K."/>
            <person name="Zeng Q."/>
            <person name="Gargeya S."/>
            <person name="Fitzgerald M."/>
            <person name="Abouelleil A."/>
            <person name="Alvarado L."/>
            <person name="Chapman S.B."/>
            <person name="Gainer-Dewar J."/>
            <person name="Goldberg J."/>
            <person name="Griggs A."/>
            <person name="Gujja S."/>
            <person name="Hansen M."/>
            <person name="Howarth C."/>
            <person name="Imamovic A."/>
            <person name="Ireland A."/>
            <person name="Larimer J."/>
            <person name="McCowan C."/>
            <person name="Murphy C."/>
            <person name="Pearson M."/>
            <person name="Poon T.W."/>
            <person name="Priest M."/>
            <person name="Roberts A."/>
            <person name="Saif S."/>
            <person name="Shea T."/>
            <person name="Sykes S."/>
            <person name="Wortman J."/>
            <person name="Nusbaum C."/>
            <person name="Birren B."/>
        </authorList>
    </citation>
    <scope>NUCLEOTIDE SEQUENCE [LARGE SCALE GENOMIC DNA]</scope>
    <source>
        <strain evidence="9">APO3</strain>
    </source>
</reference>
<evidence type="ECO:0000256" key="1">
    <source>
        <dbReference type="ARBA" id="ARBA00000448"/>
    </source>
</evidence>
<accession>W4FMY4</accession>
<keyword evidence="6" id="KW-0326">Glycosidase</keyword>
<dbReference type="InterPro" id="IPR001764">
    <property type="entry name" value="Glyco_hydro_3_N"/>
</dbReference>
<protein>
    <recommendedName>
        <fullName evidence="3">beta-glucosidase</fullName>
        <ecNumber evidence="3">3.2.1.21</ecNumber>
    </recommendedName>
</protein>
<comment type="similarity">
    <text evidence="2">Belongs to the glycosyl hydrolase 3 family.</text>
</comment>
<comment type="catalytic activity">
    <reaction evidence="1">
        <text>Hydrolysis of terminal, non-reducing beta-D-glucosyl residues with release of beta-D-glucose.</text>
        <dbReference type="EC" id="3.2.1.21"/>
    </reaction>
</comment>
<dbReference type="STRING" id="112090.W4FMY4"/>
<dbReference type="Gene3D" id="3.20.20.300">
    <property type="entry name" value="Glycoside hydrolase, family 3, N-terminal domain"/>
    <property type="match status" value="1"/>
</dbReference>
<evidence type="ECO:0000259" key="8">
    <source>
        <dbReference type="Pfam" id="PF00933"/>
    </source>
</evidence>
<dbReference type="GO" id="GO:0009251">
    <property type="term" value="P:glucan catabolic process"/>
    <property type="evidence" value="ECO:0007669"/>
    <property type="project" value="TreeGrafter"/>
</dbReference>
<dbReference type="SUPFAM" id="SSF51445">
    <property type="entry name" value="(Trans)glycosidases"/>
    <property type="match status" value="1"/>
</dbReference>
<evidence type="ECO:0000256" key="6">
    <source>
        <dbReference type="ARBA" id="ARBA00023295"/>
    </source>
</evidence>
<dbReference type="PRINTS" id="PR00133">
    <property type="entry name" value="GLHYDRLASE3"/>
</dbReference>
<proteinExistence type="inferred from homology"/>
<feature type="domain" description="Glycoside hydrolase family 3 N-terminal" evidence="8">
    <location>
        <begin position="37"/>
        <end position="152"/>
    </location>
</feature>
<dbReference type="AlphaFoldDB" id="W4FMY4"/>
<dbReference type="Pfam" id="PF00933">
    <property type="entry name" value="Glyco_hydro_3"/>
    <property type="match status" value="1"/>
</dbReference>
<evidence type="ECO:0000256" key="4">
    <source>
        <dbReference type="ARBA" id="ARBA00022729"/>
    </source>
</evidence>
<feature type="signal peptide" evidence="7">
    <location>
        <begin position="1"/>
        <end position="17"/>
    </location>
</feature>
<keyword evidence="4 7" id="KW-0732">Signal</keyword>
<dbReference type="GO" id="GO:0008422">
    <property type="term" value="F:beta-glucosidase activity"/>
    <property type="evidence" value="ECO:0007669"/>
    <property type="project" value="UniProtKB-EC"/>
</dbReference>
<gene>
    <name evidence="9" type="ORF">H257_15980</name>
</gene>